<proteinExistence type="inferred from homology"/>
<dbReference type="EMBL" id="SDHZ01000001">
    <property type="protein sequence ID" value="RXK87106.1"/>
    <property type="molecule type" value="Genomic_DNA"/>
</dbReference>
<dbReference type="InterPro" id="IPR033985">
    <property type="entry name" value="SusD-like_N"/>
</dbReference>
<evidence type="ECO:0000313" key="9">
    <source>
        <dbReference type="EMBL" id="RXK87106.1"/>
    </source>
</evidence>
<organism evidence="9 10">
    <name type="scientific">Filimonas effusa</name>
    <dbReference type="NCBI Taxonomy" id="2508721"/>
    <lineage>
        <taxon>Bacteria</taxon>
        <taxon>Pseudomonadati</taxon>
        <taxon>Bacteroidota</taxon>
        <taxon>Chitinophagia</taxon>
        <taxon>Chitinophagales</taxon>
        <taxon>Chitinophagaceae</taxon>
        <taxon>Filimonas</taxon>
    </lineage>
</organism>
<evidence type="ECO:0000259" key="8">
    <source>
        <dbReference type="Pfam" id="PF14322"/>
    </source>
</evidence>
<dbReference type="AlphaFoldDB" id="A0A4V1MAU6"/>
<evidence type="ECO:0000256" key="4">
    <source>
        <dbReference type="ARBA" id="ARBA00023136"/>
    </source>
</evidence>
<evidence type="ECO:0000259" key="7">
    <source>
        <dbReference type="Pfam" id="PF07980"/>
    </source>
</evidence>
<reference evidence="9 10" key="1">
    <citation type="submission" date="2019-01" db="EMBL/GenBank/DDBJ databases">
        <title>Filimonas sp. strain TTM-71.</title>
        <authorList>
            <person name="Chen W.-M."/>
        </authorList>
    </citation>
    <scope>NUCLEOTIDE SEQUENCE [LARGE SCALE GENOMIC DNA]</scope>
    <source>
        <strain evidence="9 10">TTM-71</strain>
    </source>
</reference>
<dbReference type="Pfam" id="PF14322">
    <property type="entry name" value="SusD-like_3"/>
    <property type="match status" value="1"/>
</dbReference>
<dbReference type="Proteomes" id="UP000290545">
    <property type="component" value="Unassembled WGS sequence"/>
</dbReference>
<evidence type="ECO:0000256" key="5">
    <source>
        <dbReference type="ARBA" id="ARBA00023237"/>
    </source>
</evidence>
<protein>
    <submittedName>
        <fullName evidence="9">RagB/SusD family nutrient uptake outer membrane protein</fullName>
    </submittedName>
</protein>
<keyword evidence="10" id="KW-1185">Reference proteome</keyword>
<evidence type="ECO:0000313" key="10">
    <source>
        <dbReference type="Proteomes" id="UP000290545"/>
    </source>
</evidence>
<evidence type="ECO:0000256" key="1">
    <source>
        <dbReference type="ARBA" id="ARBA00004442"/>
    </source>
</evidence>
<evidence type="ECO:0000256" key="2">
    <source>
        <dbReference type="ARBA" id="ARBA00006275"/>
    </source>
</evidence>
<feature type="chain" id="PRO_5020707386" evidence="6">
    <location>
        <begin position="24"/>
        <end position="665"/>
    </location>
</feature>
<dbReference type="OrthoDB" id="608091at2"/>
<comment type="caution">
    <text evidence="9">The sequence shown here is derived from an EMBL/GenBank/DDBJ whole genome shotgun (WGS) entry which is preliminary data.</text>
</comment>
<keyword evidence="3 6" id="KW-0732">Signal</keyword>
<dbReference type="GO" id="GO:0009279">
    <property type="term" value="C:cell outer membrane"/>
    <property type="evidence" value="ECO:0007669"/>
    <property type="project" value="UniProtKB-SubCell"/>
</dbReference>
<feature type="domain" description="SusD-like N-terminal" evidence="8">
    <location>
        <begin position="43"/>
        <end position="239"/>
    </location>
</feature>
<comment type="similarity">
    <text evidence="2">Belongs to the SusD family.</text>
</comment>
<dbReference type="InterPro" id="IPR012944">
    <property type="entry name" value="SusD_RagB_dom"/>
</dbReference>
<comment type="subcellular location">
    <subcellularLocation>
        <location evidence="1">Cell outer membrane</location>
    </subcellularLocation>
</comment>
<gene>
    <name evidence="9" type="ORF">ESB13_10060</name>
</gene>
<dbReference type="PROSITE" id="PS51257">
    <property type="entry name" value="PROKAR_LIPOPROTEIN"/>
    <property type="match status" value="1"/>
</dbReference>
<dbReference type="Gene3D" id="1.25.40.390">
    <property type="match status" value="1"/>
</dbReference>
<keyword evidence="4" id="KW-0472">Membrane</keyword>
<evidence type="ECO:0000256" key="3">
    <source>
        <dbReference type="ARBA" id="ARBA00022729"/>
    </source>
</evidence>
<sequence length="665" mass="74868">MNRLYKIKSFFFISMLALGLTMAAGSCKKAYLNIDEYIYDFIQLDSVFATQDKLLQYINGIASYLPAEDRLWTSSWSPFQGASDENFTSWNDARHAGIKLLLGEITPYTANSYYNNYENWYRGIRKANTVIARIDECKELSLVTKREYLGEMYFFKGYFLYHLIQQYGPAVIPSDTAQDLTASSSSLSLERSSYDDCVKYIIKNMEQAYNLLPATKDALAEVNRPTSGAALAVMSRVLLVAASPMYNGNPAYATWKRSDGTNFISTSEDNSKWGKAAVAAKRVMQTGRYELYIFPRAADTDPLAANVPSAAYPNGAGGLDPYRSYKYTFVGEVPATSNPEIIWSRNVDPRGTDSPLWLSTPSHMSGGNGLNITQDLVDAFKMKDGRDINSSSATYPYPDAATAYQPIGALKNISDVQLVANTPKMYDNREARFYANIGFCHSYWKGTSYTGTDANIKNVEITYYSNGTAAPINTFPNDYNHTGYTCIKYNHFADNMKQSGSILPKVFPMFRYAEILLNYAEALNELNNPYTDALTGITVERNVTEIANAFNRVRFRAGLPGLSAAELASQATIREAIKRERKVEFACEGRRYHDLRRWLDAPVAYSQPVVGMNVAASSSNRQQFFTRTTLNEQLTLRFWSFKMYFWPIPKNALDKNTKLVQNPSW</sequence>
<keyword evidence="5" id="KW-0998">Cell outer membrane</keyword>
<dbReference type="InterPro" id="IPR011990">
    <property type="entry name" value="TPR-like_helical_dom_sf"/>
</dbReference>
<dbReference type="RefSeq" id="WP_129002856.1">
    <property type="nucleotide sequence ID" value="NZ_SDHZ01000001.1"/>
</dbReference>
<evidence type="ECO:0000256" key="6">
    <source>
        <dbReference type="SAM" id="SignalP"/>
    </source>
</evidence>
<accession>A0A4V1MAU6</accession>
<feature type="domain" description="RagB/SusD" evidence="7">
    <location>
        <begin position="352"/>
        <end position="665"/>
    </location>
</feature>
<feature type="signal peptide" evidence="6">
    <location>
        <begin position="1"/>
        <end position="23"/>
    </location>
</feature>
<dbReference type="Pfam" id="PF07980">
    <property type="entry name" value="SusD_RagB"/>
    <property type="match status" value="1"/>
</dbReference>
<name>A0A4V1MAU6_9BACT</name>
<dbReference type="SUPFAM" id="SSF48452">
    <property type="entry name" value="TPR-like"/>
    <property type="match status" value="1"/>
</dbReference>